<dbReference type="AlphaFoldDB" id="Q56VX6"/>
<name>Q56VX6_CAEEL</name>
<accession>Q56VX6</accession>
<dbReference type="WormBase" id="Y73F8A.36">
    <property type="protein sequence ID" value="CE38468"/>
    <property type="gene ID" value="WBGene00044259"/>
</dbReference>
<dbReference type="GeneID" id="3565056"/>
<dbReference type="HOGENOM" id="CLU_2186313_0_0_1"/>
<dbReference type="UCSC" id="Y73F8A.36">
    <property type="organism name" value="c. elegans"/>
</dbReference>
<dbReference type="CTD" id="3565056"/>
<evidence type="ECO:0000313" key="2">
    <source>
        <dbReference type="Proteomes" id="UP000001940"/>
    </source>
</evidence>
<dbReference type="AGR" id="WB:WBGene00044259"/>
<dbReference type="EMBL" id="BX284604">
    <property type="protein sequence ID" value="CAI79284.1"/>
    <property type="molecule type" value="Genomic_DNA"/>
</dbReference>
<sequence>MNFFSTFLRKFKAPTKKTSNAELSEKNIWSHDEKPQKAHIKSLPKFTEKRKVLRRQARFIGFQRGFFETRCPRKVACLKVNKSTHKNPKTIRCLQKQRRITEYFRKELF</sequence>
<dbReference type="PaxDb" id="6239-Y73F8A.36"/>
<reference evidence="1 2" key="1">
    <citation type="journal article" date="1998" name="Science">
        <title>Genome sequence of the nematode C. elegans: a platform for investigating biology.</title>
        <authorList>
            <consortium name="The C. elegans sequencing consortium"/>
            <person name="Sulson J.E."/>
            <person name="Waterston R."/>
        </authorList>
    </citation>
    <scope>NUCLEOTIDE SEQUENCE [LARGE SCALE GENOMIC DNA]</scope>
    <source>
        <strain evidence="1 2">Bristol N2</strain>
    </source>
</reference>
<proteinExistence type="predicted"/>
<dbReference type="RefSeq" id="NP_001023579.1">
    <property type="nucleotide sequence ID" value="NM_001028408.1"/>
</dbReference>
<keyword evidence="2" id="KW-1185">Reference proteome</keyword>
<evidence type="ECO:0000313" key="1">
    <source>
        <dbReference type="EMBL" id="CAI79284.1"/>
    </source>
</evidence>
<dbReference type="InParanoid" id="Q56VX6"/>
<evidence type="ECO:0000313" key="3">
    <source>
        <dbReference type="WormBase" id="Y73F8A.36"/>
    </source>
</evidence>
<dbReference type="Proteomes" id="UP000001940">
    <property type="component" value="Chromosome IV"/>
</dbReference>
<organism evidence="1 2">
    <name type="scientific">Caenorhabditis elegans</name>
    <dbReference type="NCBI Taxonomy" id="6239"/>
    <lineage>
        <taxon>Eukaryota</taxon>
        <taxon>Metazoa</taxon>
        <taxon>Ecdysozoa</taxon>
        <taxon>Nematoda</taxon>
        <taxon>Chromadorea</taxon>
        <taxon>Rhabditida</taxon>
        <taxon>Rhabditina</taxon>
        <taxon>Rhabditomorpha</taxon>
        <taxon>Rhabditoidea</taxon>
        <taxon>Rhabditidae</taxon>
        <taxon>Peloderinae</taxon>
        <taxon>Caenorhabditis</taxon>
    </lineage>
</organism>
<gene>
    <name evidence="1" type="ORF">CELE_Y73F8A.36</name>
    <name evidence="1 3" type="ORF">Y73F8A.36</name>
</gene>
<dbReference type="SMR" id="Q56VX6"/>
<protein>
    <submittedName>
        <fullName evidence="1">Uncharacterized protein</fullName>
    </submittedName>
</protein>
<dbReference type="Bgee" id="WBGene00044259">
    <property type="expression patterns" value="Expressed in embryo and 1 other cell type or tissue"/>
</dbReference>
<dbReference type="KEGG" id="cel:CELE_Y73F8A.36"/>